<proteinExistence type="predicted"/>
<reference evidence="1 2" key="1">
    <citation type="journal article" date="2019" name="Appl. Environ. Microbiol.">
        <title>Clostridium scindens ATCC 35704: integration of nutritional requirements, the complete genome sequence, and global transcriptional responses to bile acids.</title>
        <authorList>
            <person name="Devendran S."/>
            <person name="Shrestha R."/>
            <person name="Alves J.M.P."/>
            <person name="Wolf P.G."/>
            <person name="Ly L."/>
            <person name="Hernandez A.G."/>
            <person name="Mendez-Garcia C."/>
            <person name="Inboden A."/>
            <person name="Wiley J."/>
            <person name="Paul O."/>
            <person name="Allen A."/>
            <person name="Springer E."/>
            <person name="Wright C.L."/>
            <person name="Fields C.J."/>
            <person name="Daniel S.L."/>
            <person name="Ridlon J.M."/>
        </authorList>
    </citation>
    <scope>NUCLEOTIDE SEQUENCE [LARGE SCALE GENOMIC DNA]</scope>
    <source>
        <strain evidence="1 2">ATCC 35704</strain>
    </source>
</reference>
<gene>
    <name evidence="1" type="ORF">HDCHBGLK_02526</name>
</gene>
<keyword evidence="2" id="KW-1185">Reference proteome</keyword>
<organism evidence="1 2">
    <name type="scientific">Clostridium scindens (strain ATCC 35704 / DSM 5676 / VPI 13733 / 19)</name>
    <dbReference type="NCBI Taxonomy" id="411468"/>
    <lineage>
        <taxon>Bacteria</taxon>
        <taxon>Bacillati</taxon>
        <taxon>Bacillota</taxon>
        <taxon>Clostridia</taxon>
        <taxon>Lachnospirales</taxon>
        <taxon>Lachnospiraceae</taxon>
    </lineage>
</organism>
<sequence length="109" mass="12217">MYEVRENRRKLQDGTEITTYTRDVVSANILEVEAGTTGYMGGDTGHGGRTYFRIKDEGGTDIDIKPFMDRFGSEGFEVTLGGDCELETMIRALKFITKVLEDESGEVYD</sequence>
<dbReference type="GeneID" id="62696723"/>
<dbReference type="eggNOG" id="ENOG50315JR">
    <property type="taxonomic scope" value="Bacteria"/>
</dbReference>
<evidence type="ECO:0000313" key="2">
    <source>
        <dbReference type="Proteomes" id="UP000289664"/>
    </source>
</evidence>
<dbReference type="OrthoDB" id="1954413at2"/>
<dbReference type="HOGENOM" id="CLU_173163_0_0_9"/>
<dbReference type="KEGG" id="csci:HDCHBGLK_02526"/>
<dbReference type="AlphaFoldDB" id="B0NJ41"/>
<dbReference type="EMBL" id="CP036170">
    <property type="protein sequence ID" value="QBF75117.1"/>
    <property type="molecule type" value="Genomic_DNA"/>
</dbReference>
<name>B0NJ41_CLOS5</name>
<accession>B0NJ41</accession>
<dbReference type="Proteomes" id="UP000289664">
    <property type="component" value="Chromosome"/>
</dbReference>
<protein>
    <submittedName>
        <fullName evidence="1">Uncharacterized protein</fullName>
    </submittedName>
</protein>
<dbReference type="STRING" id="411468.CLOSCI_03520"/>
<evidence type="ECO:0000313" key="1">
    <source>
        <dbReference type="EMBL" id="QBF75117.1"/>
    </source>
</evidence>
<dbReference type="RefSeq" id="WP_004608183.1">
    <property type="nucleotide sequence ID" value="NZ_CP036170.1"/>
</dbReference>